<evidence type="ECO:0000313" key="5">
    <source>
        <dbReference type="EMBL" id="MCP2729868.1"/>
    </source>
</evidence>
<dbReference type="RefSeq" id="WP_254012642.1">
    <property type="nucleotide sequence ID" value="NZ_JAMZMM010000149.1"/>
</dbReference>
<dbReference type="InterPro" id="IPR010998">
    <property type="entry name" value="Integrase_recombinase_N"/>
</dbReference>
<dbReference type="InterPro" id="IPR002104">
    <property type="entry name" value="Integrase_catalytic"/>
</dbReference>
<evidence type="ECO:0000256" key="3">
    <source>
        <dbReference type="ARBA" id="ARBA00023172"/>
    </source>
</evidence>
<dbReference type="GO" id="GO:0006310">
    <property type="term" value="P:DNA recombination"/>
    <property type="evidence" value="ECO:0007669"/>
    <property type="project" value="UniProtKB-KW"/>
</dbReference>
<dbReference type="InterPro" id="IPR013762">
    <property type="entry name" value="Integrase-like_cat_sf"/>
</dbReference>
<dbReference type="PROSITE" id="PS51898">
    <property type="entry name" value="TYR_RECOMBINASE"/>
    <property type="match status" value="1"/>
</dbReference>
<accession>A0AAE3KPP0</accession>
<keyword evidence="6" id="KW-1185">Reference proteome</keyword>
<dbReference type="Proteomes" id="UP001204953">
    <property type="component" value="Unassembled WGS sequence"/>
</dbReference>
<reference evidence="5" key="1">
    <citation type="submission" date="2022-06" db="EMBL/GenBank/DDBJ databases">
        <title>New cyanobacteria of genus Symplocastrum in benthos of Lake Baikal.</title>
        <authorList>
            <person name="Sorokovikova E."/>
            <person name="Tikhonova I."/>
            <person name="Krasnopeev A."/>
            <person name="Evseev P."/>
            <person name="Gladkikh A."/>
            <person name="Belykh O."/>
        </authorList>
    </citation>
    <scope>NUCLEOTIDE SEQUENCE</scope>
    <source>
        <strain evidence="5">BBK-W-15</strain>
    </source>
</reference>
<proteinExistence type="inferred from homology"/>
<dbReference type="EMBL" id="JAMZMM010000149">
    <property type="protein sequence ID" value="MCP2729868.1"/>
    <property type="molecule type" value="Genomic_DNA"/>
</dbReference>
<dbReference type="SUPFAM" id="SSF56349">
    <property type="entry name" value="DNA breaking-rejoining enzymes"/>
    <property type="match status" value="1"/>
</dbReference>
<dbReference type="CDD" id="cd00796">
    <property type="entry name" value="INT_Rci_Hp1_C"/>
    <property type="match status" value="1"/>
</dbReference>
<dbReference type="PANTHER" id="PTHR30349:SF64">
    <property type="entry name" value="PROPHAGE INTEGRASE INTD-RELATED"/>
    <property type="match status" value="1"/>
</dbReference>
<dbReference type="InterPro" id="IPR050090">
    <property type="entry name" value="Tyrosine_recombinase_XerCD"/>
</dbReference>
<organism evidence="5 6">
    <name type="scientific">Limnofasciculus baicalensis BBK-W-15</name>
    <dbReference type="NCBI Taxonomy" id="2699891"/>
    <lineage>
        <taxon>Bacteria</taxon>
        <taxon>Bacillati</taxon>
        <taxon>Cyanobacteriota</taxon>
        <taxon>Cyanophyceae</taxon>
        <taxon>Coleofasciculales</taxon>
        <taxon>Coleofasciculaceae</taxon>
        <taxon>Limnofasciculus</taxon>
        <taxon>Limnofasciculus baicalensis</taxon>
    </lineage>
</organism>
<feature type="domain" description="Tyr recombinase" evidence="4">
    <location>
        <begin position="117"/>
        <end position="302"/>
    </location>
</feature>
<dbReference type="InterPro" id="IPR011010">
    <property type="entry name" value="DNA_brk_join_enz"/>
</dbReference>
<sequence length="302" mass="34850">MDRQQTTLLTLWDDFRDYKSLMISPVTIKKYDTFRHHLQSFFASSVIGETNRAIARGFLIYLKDKTEQRSGSLLTAKGQIGYLNAMWNWGRDEGLIDFNLPSPFSGLSKEIKSSPKQPPRPFTREEITLILNGFSRYYPHYLPYVQFLFSTGMRVGEAAGLLWRHINWEQQSIWIGELLTRGSRNPTKARKTRVIPMNEKIKSIIEVVWDTESKDCSLVFVSLKGNAIDDHNFNKRVWKNVLKKMGVTYRRPYNCRHTFISHCLESGLSPNTVASLTGHNVDTLYKNYSGCVISKPVIPELF</sequence>
<evidence type="ECO:0000313" key="6">
    <source>
        <dbReference type="Proteomes" id="UP001204953"/>
    </source>
</evidence>
<comment type="caution">
    <text evidence="5">The sequence shown here is derived from an EMBL/GenBank/DDBJ whole genome shotgun (WGS) entry which is preliminary data.</text>
</comment>
<keyword evidence="3" id="KW-0233">DNA recombination</keyword>
<dbReference type="PANTHER" id="PTHR30349">
    <property type="entry name" value="PHAGE INTEGRASE-RELATED"/>
    <property type="match status" value="1"/>
</dbReference>
<dbReference type="Pfam" id="PF00589">
    <property type="entry name" value="Phage_integrase"/>
    <property type="match status" value="1"/>
</dbReference>
<dbReference type="AlphaFoldDB" id="A0AAE3KPP0"/>
<comment type="similarity">
    <text evidence="1">Belongs to the 'phage' integrase family.</text>
</comment>
<dbReference type="Gene3D" id="1.10.443.10">
    <property type="entry name" value="Intergrase catalytic core"/>
    <property type="match status" value="1"/>
</dbReference>
<evidence type="ECO:0000259" key="4">
    <source>
        <dbReference type="PROSITE" id="PS51898"/>
    </source>
</evidence>
<gene>
    <name evidence="5" type="ORF">NJ959_15640</name>
</gene>
<dbReference type="GO" id="GO:0015074">
    <property type="term" value="P:DNA integration"/>
    <property type="evidence" value="ECO:0007669"/>
    <property type="project" value="InterPro"/>
</dbReference>
<keyword evidence="2" id="KW-0238">DNA-binding</keyword>
<dbReference type="Gene3D" id="1.10.150.130">
    <property type="match status" value="1"/>
</dbReference>
<dbReference type="GO" id="GO:0003677">
    <property type="term" value="F:DNA binding"/>
    <property type="evidence" value="ECO:0007669"/>
    <property type="project" value="UniProtKB-KW"/>
</dbReference>
<protein>
    <submittedName>
        <fullName evidence="5">Site-specific integrase</fullName>
    </submittedName>
</protein>
<evidence type="ECO:0000256" key="2">
    <source>
        <dbReference type="ARBA" id="ARBA00023125"/>
    </source>
</evidence>
<name>A0AAE3KPP0_9CYAN</name>
<evidence type="ECO:0000256" key="1">
    <source>
        <dbReference type="ARBA" id="ARBA00008857"/>
    </source>
</evidence>